<dbReference type="AlphaFoldDB" id="A0AB73TMA4"/>
<evidence type="ECO:0000313" key="2">
    <source>
        <dbReference type="Proteomes" id="UP000249070"/>
    </source>
</evidence>
<reference evidence="1 2" key="1">
    <citation type="submission" date="2018-05" db="EMBL/GenBank/DDBJ databases">
        <title>Vancomycin-resistant Enterococcus faecium strain from Chelyabinsk, Russia.</title>
        <authorList>
            <person name="Gostev V."/>
            <person name="Goncharov A."/>
            <person name="Kolodzhieva V."/>
            <person name="Suvorov A."/>
            <person name="Sidorenko S."/>
            <person name="Zueva L."/>
        </authorList>
    </citation>
    <scope>NUCLEOTIDE SEQUENCE [LARGE SCALE GENOMIC DNA]</scope>
    <source>
        <strain evidence="1 2">20</strain>
    </source>
</reference>
<sequence>MLRNRLISFGHLFHICVRIFQKKINFQSVLAGSFLFGADLFSCYSYKLIHFSIIKYIPLLLFECGGEKNKRSWYFVSYE</sequence>
<protein>
    <submittedName>
        <fullName evidence="1">Uncharacterized protein</fullName>
    </submittedName>
</protein>
<gene>
    <name evidence="1" type="ORF">DKP91_13235</name>
</gene>
<dbReference type="EMBL" id="QHGU01000097">
    <property type="protein sequence ID" value="PZM54011.1"/>
    <property type="molecule type" value="Genomic_DNA"/>
</dbReference>
<organism evidence="1 2">
    <name type="scientific">Enterococcus faecium</name>
    <name type="common">Streptococcus faecium</name>
    <dbReference type="NCBI Taxonomy" id="1352"/>
    <lineage>
        <taxon>Bacteria</taxon>
        <taxon>Bacillati</taxon>
        <taxon>Bacillota</taxon>
        <taxon>Bacilli</taxon>
        <taxon>Lactobacillales</taxon>
        <taxon>Enterococcaceae</taxon>
        <taxon>Enterococcus</taxon>
    </lineage>
</organism>
<proteinExistence type="predicted"/>
<comment type="caution">
    <text evidence="1">The sequence shown here is derived from an EMBL/GenBank/DDBJ whole genome shotgun (WGS) entry which is preliminary data.</text>
</comment>
<name>A0AB73TMA4_ENTFC</name>
<evidence type="ECO:0000313" key="1">
    <source>
        <dbReference type="EMBL" id="PZM54011.1"/>
    </source>
</evidence>
<accession>A0AB73TMA4</accession>
<dbReference type="Proteomes" id="UP000249070">
    <property type="component" value="Unassembled WGS sequence"/>
</dbReference>